<keyword evidence="5 6" id="KW-0833">Ubl conjugation pathway</keyword>
<dbReference type="SMART" id="SM00119">
    <property type="entry name" value="HECTc"/>
    <property type="match status" value="1"/>
</dbReference>
<evidence type="ECO:0000256" key="5">
    <source>
        <dbReference type="ARBA" id="ARBA00022786"/>
    </source>
</evidence>
<name>A0A0M0JZV1_9EUKA</name>
<dbReference type="Gene3D" id="3.90.1750.10">
    <property type="entry name" value="Hect, E3 ligase catalytic domains"/>
    <property type="match status" value="1"/>
</dbReference>
<keyword evidence="4" id="KW-0808">Transferase</keyword>
<comment type="catalytic activity">
    <reaction evidence="1">
        <text>S-ubiquitinyl-[E2 ubiquitin-conjugating enzyme]-L-cysteine + [acceptor protein]-L-lysine = [E2 ubiquitin-conjugating enzyme]-L-cysteine + N(6)-ubiquitinyl-[acceptor protein]-L-lysine.</text>
        <dbReference type="EC" id="2.3.2.26"/>
    </reaction>
</comment>
<evidence type="ECO:0000256" key="6">
    <source>
        <dbReference type="PROSITE-ProRule" id="PRU00104"/>
    </source>
</evidence>
<dbReference type="SMART" id="SM00580">
    <property type="entry name" value="PUG"/>
    <property type="match status" value="1"/>
</dbReference>
<reference evidence="9" key="1">
    <citation type="journal article" date="2015" name="PLoS Genet.">
        <title>Genome Sequence and Transcriptome Analyses of Chrysochromulina tobin: Metabolic Tools for Enhanced Algal Fitness in the Prominent Order Prymnesiales (Haptophyceae).</title>
        <authorList>
            <person name="Hovde B.T."/>
            <person name="Deodato C.R."/>
            <person name="Hunsperger H.M."/>
            <person name="Ryken S.A."/>
            <person name="Yost W."/>
            <person name="Jha R.K."/>
            <person name="Patterson J."/>
            <person name="Monnat R.J. Jr."/>
            <person name="Barlow S.B."/>
            <person name="Starkenburg S.R."/>
            <person name="Cattolico R.A."/>
        </authorList>
    </citation>
    <scope>NUCLEOTIDE SEQUENCE</scope>
    <source>
        <strain evidence="9">CCMP291</strain>
    </source>
</reference>
<feature type="domain" description="HECT" evidence="7">
    <location>
        <begin position="294"/>
        <end position="664"/>
    </location>
</feature>
<dbReference type="InterPro" id="IPR000569">
    <property type="entry name" value="HECT_dom"/>
</dbReference>
<evidence type="ECO:0000259" key="7">
    <source>
        <dbReference type="PROSITE" id="PS50237"/>
    </source>
</evidence>
<dbReference type="Gene3D" id="3.30.2410.10">
    <property type="entry name" value="Hect, E3 ligase catalytic domain"/>
    <property type="match status" value="1"/>
</dbReference>
<dbReference type="InterPro" id="IPR035983">
    <property type="entry name" value="Hect_E3_ubiquitin_ligase"/>
</dbReference>
<evidence type="ECO:0000313" key="8">
    <source>
        <dbReference type="EMBL" id="KOO31862.1"/>
    </source>
</evidence>
<dbReference type="InterPro" id="IPR018997">
    <property type="entry name" value="PUB_domain"/>
</dbReference>
<dbReference type="Gene3D" id="3.30.2160.10">
    <property type="entry name" value="Hect, E3 ligase catalytic domain"/>
    <property type="match status" value="1"/>
</dbReference>
<dbReference type="Pfam" id="PF00632">
    <property type="entry name" value="HECT"/>
    <property type="match status" value="1"/>
</dbReference>
<dbReference type="InterPro" id="IPR050409">
    <property type="entry name" value="E3_ubiq-protein_ligase"/>
</dbReference>
<dbReference type="Proteomes" id="UP000037460">
    <property type="component" value="Unassembled WGS sequence"/>
</dbReference>
<dbReference type="EC" id="2.3.2.26" evidence="3"/>
<dbReference type="PANTHER" id="PTHR11254">
    <property type="entry name" value="HECT DOMAIN UBIQUITIN-PROTEIN LIGASE"/>
    <property type="match status" value="1"/>
</dbReference>
<keyword evidence="9" id="KW-1185">Reference proteome</keyword>
<evidence type="ECO:0000256" key="2">
    <source>
        <dbReference type="ARBA" id="ARBA00004906"/>
    </source>
</evidence>
<proteinExistence type="predicted"/>
<dbReference type="SUPFAM" id="SSF143503">
    <property type="entry name" value="PUG domain-like"/>
    <property type="match status" value="1"/>
</dbReference>
<dbReference type="EMBL" id="JWZX01001915">
    <property type="protein sequence ID" value="KOO31862.1"/>
    <property type="molecule type" value="Genomic_DNA"/>
</dbReference>
<sequence length="667" mass="72003">MSDIASCAPDGWCIFLRAALRQSAAGSPESYASLAKDVGLLVKILRNPAEQPDELKFRKIKLSNATIGRVLSHPGARDVLAACGFVEASEGECLELIEADRALLLRASQEVEAVQYELQELDWLYVNRAATASPIPGRPSEPWSADGAPAAMAHTCVTTLLKLGAEAAAKGPWLARLSHMLFAPEMVECRRLVRERASVLIMALRAIVLELIRMLEMGALSTALQCLAFLWPAGAHDTLAARLEFCSSCLAAALSPADAFDESPPLELKLRLVRGQIVSSTIGALRAFSETGIRCGVLKQPLTIEYVGEVGQDAGGLRRMFFDLFAHELAVHPLWTLTPTGSLRPADSFAAAARQMTISGELEEHMRTVGRVCGMALYQELHRHSGVQTLVDGERAPPNLFGVAFARYFLQVVQHAPPDSLAELQAALAAETLETHADVRTSPSLLDRPLSESGLGDMTFVRMAGEGADALEVELVPGGSSIQVTEATKHEWLRALLHSELVHSLTTAAGHFRRGLLDSVGLSGAVDAFDPVRSRWTCPHFVLLSAGELQSTLSGAPVGLSCIDELRRVASVHADAAVQASWLWDMMLSVDDRTRARVYRFVTGSSRRPADGVSAFQINPREGGDGAYPFAHACASVLELPRYSSQAVLRERLQAAVEAAHDKFTDL</sequence>
<dbReference type="CDD" id="cd09212">
    <property type="entry name" value="PUB"/>
    <property type="match status" value="1"/>
</dbReference>
<accession>A0A0M0JZV1</accession>
<gene>
    <name evidence="8" type="ORF">Ctob_008002</name>
</gene>
<comment type="caution">
    <text evidence="8">The sequence shown here is derived from an EMBL/GenBank/DDBJ whole genome shotgun (WGS) entry which is preliminary data.</text>
</comment>
<dbReference type="OrthoDB" id="8068875at2759"/>
<dbReference type="SUPFAM" id="SSF56204">
    <property type="entry name" value="Hect, E3 ligase catalytic domain"/>
    <property type="match status" value="1"/>
</dbReference>
<dbReference type="Gene3D" id="1.20.58.2190">
    <property type="match status" value="1"/>
</dbReference>
<dbReference type="PANTHER" id="PTHR11254:SF440">
    <property type="entry name" value="E3 UBIQUITIN-PROTEIN LIGASE NEDD-4"/>
    <property type="match status" value="1"/>
</dbReference>
<evidence type="ECO:0000313" key="9">
    <source>
        <dbReference type="Proteomes" id="UP000037460"/>
    </source>
</evidence>
<dbReference type="GO" id="GO:0061630">
    <property type="term" value="F:ubiquitin protein ligase activity"/>
    <property type="evidence" value="ECO:0007669"/>
    <property type="project" value="UniProtKB-EC"/>
</dbReference>
<dbReference type="AlphaFoldDB" id="A0A0M0JZV1"/>
<evidence type="ECO:0000256" key="3">
    <source>
        <dbReference type="ARBA" id="ARBA00012485"/>
    </source>
</evidence>
<protein>
    <recommendedName>
        <fullName evidence="3">HECT-type E3 ubiquitin transferase</fullName>
        <ecNumber evidence="3">2.3.2.26</ecNumber>
    </recommendedName>
</protein>
<dbReference type="InterPro" id="IPR036339">
    <property type="entry name" value="PUB-like_dom_sf"/>
</dbReference>
<dbReference type="Pfam" id="PF09409">
    <property type="entry name" value="PUB"/>
    <property type="match status" value="1"/>
</dbReference>
<dbReference type="PROSITE" id="PS50237">
    <property type="entry name" value="HECT"/>
    <property type="match status" value="1"/>
</dbReference>
<evidence type="ECO:0000256" key="4">
    <source>
        <dbReference type="ARBA" id="ARBA00022679"/>
    </source>
</evidence>
<evidence type="ECO:0000256" key="1">
    <source>
        <dbReference type="ARBA" id="ARBA00000885"/>
    </source>
</evidence>
<feature type="active site" description="Glycyl thioester intermediate" evidence="6">
    <location>
        <position position="634"/>
    </location>
</feature>
<organism evidence="8 9">
    <name type="scientific">Chrysochromulina tobinii</name>
    <dbReference type="NCBI Taxonomy" id="1460289"/>
    <lineage>
        <taxon>Eukaryota</taxon>
        <taxon>Haptista</taxon>
        <taxon>Haptophyta</taxon>
        <taxon>Prymnesiophyceae</taxon>
        <taxon>Prymnesiales</taxon>
        <taxon>Chrysochromulinaceae</taxon>
        <taxon>Chrysochromulina</taxon>
    </lineage>
</organism>
<comment type="pathway">
    <text evidence="2">Protein modification; protein ubiquitination.</text>
</comment>